<evidence type="ECO:0000256" key="2">
    <source>
        <dbReference type="ARBA" id="ARBA00022729"/>
    </source>
</evidence>
<evidence type="ECO:0000256" key="6">
    <source>
        <dbReference type="ARBA" id="ARBA00023288"/>
    </source>
</evidence>
<gene>
    <name evidence="8 11" type="primary">pal</name>
    <name evidence="11" type="ORF">SMD31_15110</name>
</gene>
<feature type="chain" id="PRO_5045804688" description="Peptidoglycan-associated lipoprotein" evidence="9">
    <location>
        <begin position="24"/>
        <end position="173"/>
    </location>
</feature>
<dbReference type="InterPro" id="IPR006690">
    <property type="entry name" value="OMPA-like_CS"/>
</dbReference>
<dbReference type="Pfam" id="PF00691">
    <property type="entry name" value="OmpA"/>
    <property type="match status" value="1"/>
</dbReference>
<keyword evidence="3 8" id="KW-0472">Membrane</keyword>
<keyword evidence="5 8" id="KW-0998">Cell outer membrane</keyword>
<dbReference type="InterPro" id="IPR036737">
    <property type="entry name" value="OmpA-like_sf"/>
</dbReference>
<evidence type="ECO:0000256" key="1">
    <source>
        <dbReference type="ARBA" id="ARBA00022618"/>
    </source>
</evidence>
<evidence type="ECO:0000256" key="5">
    <source>
        <dbReference type="ARBA" id="ARBA00023237"/>
    </source>
</evidence>
<keyword evidence="2 8" id="KW-0732">Signal</keyword>
<reference evidence="11 12" key="1">
    <citation type="journal article" date="2013" name="Antonie Van Leeuwenhoek">
        <title>Dongia rigui sp. nov., isolated from freshwater of a large wetland in Korea.</title>
        <authorList>
            <person name="Baik K.S."/>
            <person name="Hwang Y.M."/>
            <person name="Choi J.S."/>
            <person name="Kwon J."/>
            <person name="Seong C.N."/>
        </authorList>
    </citation>
    <scope>NUCLEOTIDE SEQUENCE [LARGE SCALE GENOMIC DNA]</scope>
    <source>
        <strain evidence="11 12">04SU4-P</strain>
    </source>
</reference>
<comment type="caution">
    <text evidence="11">The sequence shown here is derived from an EMBL/GenBank/DDBJ whole genome shotgun (WGS) entry which is preliminary data.</text>
</comment>
<comment type="similarity">
    <text evidence="8">Belongs to the Pal lipoprotein family.</text>
</comment>
<keyword evidence="4 8" id="KW-0564">Palmitate</keyword>
<sequence>MQLTKDRSRQLAAVMFAALMLQACDTTNDTQTAAKVDKPATGIGDPNSPIVDGQLTAEQEWETKVGNTVEFATDAYDLSPKAQTTLQRQAQWLLQYPARTAVVEGHADERGTREYNLALGERRAQSAQAYLIALGVDASRLQTTSFGKEQPLCAEASDDCWQRNRRAVTALNP</sequence>
<evidence type="ECO:0000256" key="4">
    <source>
        <dbReference type="ARBA" id="ARBA00023139"/>
    </source>
</evidence>
<comment type="subunit">
    <text evidence="8">The Tol-Pal system is composed of five core proteins: the inner membrane proteins TolA, TolQ and TolR, the periplasmic protein TolB and the outer membrane protein Pal. They form a network linking the inner and outer membranes and the peptidoglycan layer.</text>
</comment>
<organism evidence="11 12">
    <name type="scientific">Dongia rigui</name>
    <dbReference type="NCBI Taxonomy" id="940149"/>
    <lineage>
        <taxon>Bacteria</taxon>
        <taxon>Pseudomonadati</taxon>
        <taxon>Pseudomonadota</taxon>
        <taxon>Alphaproteobacteria</taxon>
        <taxon>Rhodospirillales</taxon>
        <taxon>Dongiaceae</taxon>
        <taxon>Dongia</taxon>
    </lineage>
</organism>
<dbReference type="CDD" id="cd07185">
    <property type="entry name" value="OmpA_C-like"/>
    <property type="match status" value="1"/>
</dbReference>
<dbReference type="Proteomes" id="UP001271769">
    <property type="component" value="Unassembled WGS sequence"/>
</dbReference>
<dbReference type="SUPFAM" id="SSF103088">
    <property type="entry name" value="OmpA-like"/>
    <property type="match status" value="1"/>
</dbReference>
<evidence type="ECO:0000256" key="3">
    <source>
        <dbReference type="ARBA" id="ARBA00023136"/>
    </source>
</evidence>
<dbReference type="PROSITE" id="PS51257">
    <property type="entry name" value="PROKAR_LIPOPROTEIN"/>
    <property type="match status" value="1"/>
</dbReference>
<evidence type="ECO:0000256" key="7">
    <source>
        <dbReference type="ARBA" id="ARBA00023306"/>
    </source>
</evidence>
<dbReference type="Gene3D" id="3.30.1330.60">
    <property type="entry name" value="OmpA-like domain"/>
    <property type="match status" value="1"/>
</dbReference>
<dbReference type="InterPro" id="IPR050330">
    <property type="entry name" value="Bact_OuterMem_StrucFunc"/>
</dbReference>
<keyword evidence="1 8" id="KW-0132">Cell division</keyword>
<feature type="signal peptide" evidence="9">
    <location>
        <begin position="1"/>
        <end position="23"/>
    </location>
</feature>
<dbReference type="PANTHER" id="PTHR30329">
    <property type="entry name" value="STATOR ELEMENT OF FLAGELLAR MOTOR COMPLEX"/>
    <property type="match status" value="1"/>
</dbReference>
<dbReference type="HAMAP" id="MF_02204">
    <property type="entry name" value="Pal"/>
    <property type="match status" value="1"/>
</dbReference>
<keyword evidence="12" id="KW-1185">Reference proteome</keyword>
<dbReference type="InterPro" id="IPR006664">
    <property type="entry name" value="OMP_bac"/>
</dbReference>
<accession>A0ABU5E0Z3</accession>
<evidence type="ECO:0000313" key="12">
    <source>
        <dbReference type="Proteomes" id="UP001271769"/>
    </source>
</evidence>
<dbReference type="InterPro" id="IPR006665">
    <property type="entry name" value="OmpA-like"/>
</dbReference>
<evidence type="ECO:0000256" key="9">
    <source>
        <dbReference type="SAM" id="SignalP"/>
    </source>
</evidence>
<protein>
    <recommendedName>
        <fullName evidence="8">Peptidoglycan-associated lipoprotein</fullName>
        <shortName evidence="8">PAL</shortName>
    </recommendedName>
</protein>
<dbReference type="PANTHER" id="PTHR30329:SF21">
    <property type="entry name" value="LIPOPROTEIN YIAD-RELATED"/>
    <property type="match status" value="1"/>
</dbReference>
<evidence type="ECO:0000259" key="10">
    <source>
        <dbReference type="PROSITE" id="PS51123"/>
    </source>
</evidence>
<dbReference type="EMBL" id="JAXCLX010000002">
    <property type="protein sequence ID" value="MDY0873269.1"/>
    <property type="molecule type" value="Genomic_DNA"/>
</dbReference>
<name>A0ABU5E0Z3_9PROT</name>
<dbReference type="RefSeq" id="WP_320501728.1">
    <property type="nucleotide sequence ID" value="NZ_JAXCLX010000002.1"/>
</dbReference>
<keyword evidence="7 8" id="KW-0131">Cell cycle</keyword>
<evidence type="ECO:0000256" key="8">
    <source>
        <dbReference type="HAMAP-Rule" id="MF_02204"/>
    </source>
</evidence>
<dbReference type="PROSITE" id="PS01068">
    <property type="entry name" value="OMPA_1"/>
    <property type="match status" value="1"/>
</dbReference>
<comment type="function">
    <text evidence="8">Part of the Tol-Pal system, which plays a role in outer membrane invagination during cell division and is important for maintaining outer membrane integrity.</text>
</comment>
<dbReference type="PROSITE" id="PS51123">
    <property type="entry name" value="OMPA_2"/>
    <property type="match status" value="1"/>
</dbReference>
<evidence type="ECO:0000313" key="11">
    <source>
        <dbReference type="EMBL" id="MDY0873269.1"/>
    </source>
</evidence>
<feature type="domain" description="OmpA-like" evidence="10">
    <location>
        <begin position="58"/>
        <end position="173"/>
    </location>
</feature>
<dbReference type="InterPro" id="IPR014169">
    <property type="entry name" value="Pal_lipo_C"/>
</dbReference>
<dbReference type="NCBIfam" id="TIGR02802">
    <property type="entry name" value="Pal_lipo"/>
    <property type="match status" value="1"/>
</dbReference>
<dbReference type="PRINTS" id="PR01021">
    <property type="entry name" value="OMPADOMAIN"/>
</dbReference>
<comment type="subcellular location">
    <subcellularLocation>
        <location evidence="8">Cell outer membrane</location>
        <topology evidence="8">Lipid-anchor</topology>
    </subcellularLocation>
</comment>
<dbReference type="InterPro" id="IPR039001">
    <property type="entry name" value="Pal"/>
</dbReference>
<keyword evidence="6 8" id="KW-0449">Lipoprotein</keyword>
<proteinExistence type="inferred from homology"/>